<comment type="caution">
    <text evidence="1">The sequence shown here is derived from an EMBL/GenBank/DDBJ whole genome shotgun (WGS) entry which is preliminary data.</text>
</comment>
<proteinExistence type="predicted"/>
<sequence length="120" mass="13682">MQSGNSFRAAILLCLEIISGYFEQSCSNLIGPALSIFTEMSGGFLDDNKIHECFCKYCGERKKIEVNSIQCIKCNFWVHGECAGYKKGDIRKMKESKFKCKYCVKEEEEEEKKKLALIGI</sequence>
<gene>
    <name evidence="1" type="ORF">MENTE1834_LOCUS3104</name>
</gene>
<keyword evidence="2" id="KW-1185">Reference proteome</keyword>
<reference evidence="1" key="1">
    <citation type="submission" date="2023-11" db="EMBL/GenBank/DDBJ databases">
        <authorList>
            <person name="Poullet M."/>
        </authorList>
    </citation>
    <scope>NUCLEOTIDE SEQUENCE</scope>
    <source>
        <strain evidence="1">E1834</strain>
    </source>
</reference>
<protein>
    <submittedName>
        <fullName evidence="1">Uncharacterized protein</fullName>
    </submittedName>
</protein>
<evidence type="ECO:0000313" key="1">
    <source>
        <dbReference type="EMBL" id="CAK5015766.1"/>
    </source>
</evidence>
<name>A0ACB0XSX9_MELEN</name>
<dbReference type="EMBL" id="CAVMJV010000002">
    <property type="protein sequence ID" value="CAK5015766.1"/>
    <property type="molecule type" value="Genomic_DNA"/>
</dbReference>
<accession>A0ACB0XSX9</accession>
<organism evidence="1 2">
    <name type="scientific">Meloidogyne enterolobii</name>
    <name type="common">Root-knot nematode worm</name>
    <name type="synonym">Meloidogyne mayaguensis</name>
    <dbReference type="NCBI Taxonomy" id="390850"/>
    <lineage>
        <taxon>Eukaryota</taxon>
        <taxon>Metazoa</taxon>
        <taxon>Ecdysozoa</taxon>
        <taxon>Nematoda</taxon>
        <taxon>Chromadorea</taxon>
        <taxon>Rhabditida</taxon>
        <taxon>Tylenchina</taxon>
        <taxon>Tylenchomorpha</taxon>
        <taxon>Tylenchoidea</taxon>
        <taxon>Meloidogynidae</taxon>
        <taxon>Meloidogyninae</taxon>
        <taxon>Meloidogyne</taxon>
    </lineage>
</organism>
<dbReference type="Proteomes" id="UP001497535">
    <property type="component" value="Unassembled WGS sequence"/>
</dbReference>
<evidence type="ECO:0000313" key="2">
    <source>
        <dbReference type="Proteomes" id="UP001497535"/>
    </source>
</evidence>